<gene>
    <name evidence="1" type="ORF">CPOL0286_LOCUS19735</name>
</gene>
<proteinExistence type="predicted"/>
<accession>A0A7S4NNS7</accession>
<name>A0A7S4NNS7_9EUKA</name>
<dbReference type="AlphaFoldDB" id="A0A7S4NNS7"/>
<evidence type="ECO:0000313" key="1">
    <source>
        <dbReference type="EMBL" id="CAE2297972.1"/>
    </source>
</evidence>
<organism evidence="1">
    <name type="scientific">Prymnesium polylepis</name>
    <dbReference type="NCBI Taxonomy" id="72548"/>
    <lineage>
        <taxon>Eukaryota</taxon>
        <taxon>Haptista</taxon>
        <taxon>Haptophyta</taxon>
        <taxon>Prymnesiophyceae</taxon>
        <taxon>Prymnesiales</taxon>
        <taxon>Prymnesiaceae</taxon>
        <taxon>Prymnesium</taxon>
    </lineage>
</organism>
<protein>
    <submittedName>
        <fullName evidence="1">Uncharacterized protein</fullName>
    </submittedName>
</protein>
<dbReference type="EMBL" id="HBKO01042842">
    <property type="protein sequence ID" value="CAE2297972.1"/>
    <property type="molecule type" value="Transcribed_RNA"/>
</dbReference>
<sequence>MAAAPEGVPLYLHPDPHLAAARRIAPLFGRCSSHPTPTLIWQIPEESLADENEMLKALGEQAHALTAHSVVHVGAKAALAAMHKHSSKLDLHKAHGEEDPYAAVYELKVAAVKKSMAEGQGAGDGPRESDA</sequence>
<reference evidence="1" key="1">
    <citation type="submission" date="2021-01" db="EMBL/GenBank/DDBJ databases">
        <authorList>
            <person name="Corre E."/>
            <person name="Pelletier E."/>
            <person name="Niang G."/>
            <person name="Scheremetjew M."/>
            <person name="Finn R."/>
            <person name="Kale V."/>
            <person name="Holt S."/>
            <person name="Cochrane G."/>
            <person name="Meng A."/>
            <person name="Brown T."/>
            <person name="Cohen L."/>
        </authorList>
    </citation>
    <scope>NUCLEOTIDE SEQUENCE</scope>
    <source>
        <strain evidence="1">UIO037</strain>
    </source>
</reference>